<reference evidence="4 5" key="1">
    <citation type="submission" date="2014-04" db="EMBL/GenBank/DDBJ databases">
        <title>The Genome Sequence of Thermoanaerobaculum aquaticum MP-01, The First Cultivated Group 23 Acidobacterium.</title>
        <authorList>
            <person name="Stamps B.W."/>
            <person name="Losey N.A."/>
            <person name="Lawson P.A."/>
            <person name="Stevenson B.S."/>
        </authorList>
    </citation>
    <scope>NUCLEOTIDE SEQUENCE [LARGE SCALE GENOMIC DNA]</scope>
    <source>
        <strain evidence="4 5">MP-01</strain>
    </source>
</reference>
<dbReference type="SUPFAM" id="SSF55326">
    <property type="entry name" value="PurM N-terminal domain-like"/>
    <property type="match status" value="1"/>
</dbReference>
<dbReference type="Gene3D" id="3.90.650.10">
    <property type="entry name" value="PurM-like C-terminal domain"/>
    <property type="match status" value="1"/>
</dbReference>
<evidence type="ECO:0000313" key="4">
    <source>
        <dbReference type="EMBL" id="KDA54321.1"/>
    </source>
</evidence>
<proteinExistence type="inferred from homology"/>
<dbReference type="SUPFAM" id="SSF56042">
    <property type="entry name" value="PurM C-terminal domain-like"/>
    <property type="match status" value="1"/>
</dbReference>
<gene>
    <name evidence="4" type="ORF">EG19_11435</name>
</gene>
<dbReference type="InterPro" id="IPR036676">
    <property type="entry name" value="PurM-like_C_sf"/>
</dbReference>
<dbReference type="InterPro" id="IPR010918">
    <property type="entry name" value="PurM-like_C_dom"/>
</dbReference>
<dbReference type="Proteomes" id="UP000027284">
    <property type="component" value="Unassembled WGS sequence"/>
</dbReference>
<dbReference type="CDD" id="cd02197">
    <property type="entry name" value="HypE"/>
    <property type="match status" value="1"/>
</dbReference>
<dbReference type="STRING" id="1312852.EG19_11435"/>
<feature type="domain" description="PurM-like N-terminal" evidence="2">
    <location>
        <begin position="38"/>
        <end position="149"/>
    </location>
</feature>
<feature type="domain" description="PurM-like C-terminal" evidence="3">
    <location>
        <begin position="161"/>
        <end position="307"/>
    </location>
</feature>
<dbReference type="EMBL" id="JMFG01000008">
    <property type="protein sequence ID" value="KDA54321.1"/>
    <property type="molecule type" value="Genomic_DNA"/>
</dbReference>
<dbReference type="PANTHER" id="PTHR30303">
    <property type="entry name" value="HYDROGENASE ISOENZYMES FORMATION PROTEIN HYPE"/>
    <property type="match status" value="1"/>
</dbReference>
<evidence type="ECO:0000259" key="3">
    <source>
        <dbReference type="Pfam" id="PF02769"/>
    </source>
</evidence>
<dbReference type="AlphaFoldDB" id="A0A062Y1R1"/>
<sequence length="334" mass="34572">MSGKIVLAHGGGGRLTRELVKSLFLPPLANDCLNELADAAVLPPVSGHLAFTTDAFVVDPPIFPGGDLGYLSVCGTVNDLAMVGAKPLALSWALILEEGAEEGFLRTVVEGAARACREAGVSIVAGDTKVVPRGKGDRAFVTTAGVGAVQGVPLSDRLVVPGDEVLVSGPVGDHGATVLAARHGLGGELASDVAPLWPLVERLLASGVEVHALHDPTRGGVATVCYEVAERTGLRVELEEEAIPVRPPVKAVMEVLGLDPLYVACEGRFLAFVAAGQGEKALSVLREHPLGQQAQVVGAVRQRQSGEAPVVLRTAFGTLRPLDLLSGAELPRIC</sequence>
<keyword evidence="5" id="KW-1185">Reference proteome</keyword>
<comment type="similarity">
    <text evidence="1">Belongs to the HypE family.</text>
</comment>
<dbReference type="InterPro" id="IPR016188">
    <property type="entry name" value="PurM-like_N"/>
</dbReference>
<dbReference type="OrthoDB" id="9801934at2"/>
<comment type="caution">
    <text evidence="4">The sequence shown here is derived from an EMBL/GenBank/DDBJ whole genome shotgun (WGS) entry which is preliminary data.</text>
</comment>
<evidence type="ECO:0000313" key="5">
    <source>
        <dbReference type="Proteomes" id="UP000027284"/>
    </source>
</evidence>
<evidence type="ECO:0008006" key="6">
    <source>
        <dbReference type="Google" id="ProtNLM"/>
    </source>
</evidence>
<dbReference type="Pfam" id="PF02769">
    <property type="entry name" value="AIRS_C"/>
    <property type="match status" value="1"/>
</dbReference>
<dbReference type="Gene3D" id="3.30.1330.10">
    <property type="entry name" value="PurM-like, N-terminal domain"/>
    <property type="match status" value="1"/>
</dbReference>
<dbReference type="GO" id="GO:0051604">
    <property type="term" value="P:protein maturation"/>
    <property type="evidence" value="ECO:0007669"/>
    <property type="project" value="TreeGrafter"/>
</dbReference>
<dbReference type="Pfam" id="PF00586">
    <property type="entry name" value="AIRS"/>
    <property type="match status" value="1"/>
</dbReference>
<organism evidence="4 5">
    <name type="scientific">Thermoanaerobaculum aquaticum</name>
    <dbReference type="NCBI Taxonomy" id="1312852"/>
    <lineage>
        <taxon>Bacteria</taxon>
        <taxon>Pseudomonadati</taxon>
        <taxon>Acidobacteriota</taxon>
        <taxon>Thermoanaerobaculia</taxon>
        <taxon>Thermoanaerobaculales</taxon>
        <taxon>Thermoanaerobaculaceae</taxon>
        <taxon>Thermoanaerobaculum</taxon>
    </lineage>
</organism>
<dbReference type="PIRSF" id="PIRSF005644">
    <property type="entry name" value="Hdrgns_mtr_HypE"/>
    <property type="match status" value="1"/>
</dbReference>
<dbReference type="RefSeq" id="WP_038047538.1">
    <property type="nucleotide sequence ID" value="NZ_JMFG01000008.1"/>
</dbReference>
<protein>
    <recommendedName>
        <fullName evidence="6">Hydrogenase expression/formation protein HypE</fullName>
    </recommendedName>
</protein>
<accession>A0A062Y1R1</accession>
<dbReference type="NCBIfam" id="TIGR02124">
    <property type="entry name" value="hypE"/>
    <property type="match status" value="1"/>
</dbReference>
<dbReference type="PANTHER" id="PTHR30303:SF0">
    <property type="entry name" value="CARBAMOYL DEHYDRATASE HYPE"/>
    <property type="match status" value="1"/>
</dbReference>
<evidence type="ECO:0000259" key="2">
    <source>
        <dbReference type="Pfam" id="PF00586"/>
    </source>
</evidence>
<evidence type="ECO:0000256" key="1">
    <source>
        <dbReference type="ARBA" id="ARBA00006243"/>
    </source>
</evidence>
<dbReference type="InterPro" id="IPR011854">
    <property type="entry name" value="HypE"/>
</dbReference>
<dbReference type="InterPro" id="IPR036921">
    <property type="entry name" value="PurM-like_N_sf"/>
</dbReference>
<name>A0A062Y1R1_9BACT</name>